<keyword evidence="2" id="KW-0853">WD repeat</keyword>
<dbReference type="InterPro" id="IPR036322">
    <property type="entry name" value="WD40_repeat_dom_sf"/>
</dbReference>
<dbReference type="Proteomes" id="UP001153714">
    <property type="component" value="Chromosome 3"/>
</dbReference>
<organism evidence="4 5">
    <name type="scientific">Diatraea saccharalis</name>
    <name type="common">sugarcane borer</name>
    <dbReference type="NCBI Taxonomy" id="40085"/>
    <lineage>
        <taxon>Eukaryota</taxon>
        <taxon>Metazoa</taxon>
        <taxon>Ecdysozoa</taxon>
        <taxon>Arthropoda</taxon>
        <taxon>Hexapoda</taxon>
        <taxon>Insecta</taxon>
        <taxon>Pterygota</taxon>
        <taxon>Neoptera</taxon>
        <taxon>Endopterygota</taxon>
        <taxon>Lepidoptera</taxon>
        <taxon>Glossata</taxon>
        <taxon>Ditrysia</taxon>
        <taxon>Pyraloidea</taxon>
        <taxon>Crambidae</taxon>
        <taxon>Crambinae</taxon>
        <taxon>Diatraea</taxon>
    </lineage>
</organism>
<evidence type="ECO:0000313" key="4">
    <source>
        <dbReference type="EMBL" id="CAG9791450.1"/>
    </source>
</evidence>
<reference evidence="4" key="1">
    <citation type="submission" date="2021-12" db="EMBL/GenBank/DDBJ databases">
        <authorList>
            <person name="King R."/>
        </authorList>
    </citation>
    <scope>NUCLEOTIDE SEQUENCE</scope>
</reference>
<dbReference type="PANTHER" id="PTHR12442">
    <property type="entry name" value="DYNEIN INTERMEDIATE CHAIN"/>
    <property type="match status" value="1"/>
</dbReference>
<evidence type="ECO:0008006" key="6">
    <source>
        <dbReference type="Google" id="ProtNLM"/>
    </source>
</evidence>
<evidence type="ECO:0000256" key="2">
    <source>
        <dbReference type="ARBA" id="ARBA00022574"/>
    </source>
</evidence>
<keyword evidence="3" id="KW-0677">Repeat</keyword>
<protein>
    <recommendedName>
        <fullName evidence="6">Cytoplasmic dynein intermediate chain</fullName>
    </recommendedName>
</protein>
<dbReference type="PANTHER" id="PTHR12442:SF22">
    <property type="entry name" value="CYTOPLASMIC DYNEIN 1 INTERMEDIATE CHAIN-RELATED"/>
    <property type="match status" value="1"/>
</dbReference>
<name>A0A9N9R836_9NEOP</name>
<dbReference type="GO" id="GO:0045504">
    <property type="term" value="F:dynein heavy chain binding"/>
    <property type="evidence" value="ECO:0007669"/>
    <property type="project" value="TreeGrafter"/>
</dbReference>
<keyword evidence="1" id="KW-0963">Cytoplasm</keyword>
<dbReference type="GO" id="GO:0045503">
    <property type="term" value="F:dynein light chain binding"/>
    <property type="evidence" value="ECO:0007669"/>
    <property type="project" value="TreeGrafter"/>
</dbReference>
<dbReference type="GO" id="GO:0005868">
    <property type="term" value="C:cytoplasmic dynein complex"/>
    <property type="evidence" value="ECO:0007669"/>
    <property type="project" value="TreeGrafter"/>
</dbReference>
<dbReference type="SUPFAM" id="SSF50978">
    <property type="entry name" value="WD40 repeat-like"/>
    <property type="match status" value="1"/>
</dbReference>
<dbReference type="Gene3D" id="2.130.10.10">
    <property type="entry name" value="YVTN repeat-like/Quinoprotein amine dehydrogenase"/>
    <property type="match status" value="1"/>
</dbReference>
<evidence type="ECO:0000313" key="5">
    <source>
        <dbReference type="Proteomes" id="UP001153714"/>
    </source>
</evidence>
<dbReference type="AlphaFoldDB" id="A0A9N9R836"/>
<reference evidence="4" key="2">
    <citation type="submission" date="2022-10" db="EMBL/GenBank/DDBJ databases">
        <authorList>
            <consortium name="ENA_rothamsted_submissions"/>
            <consortium name="culmorum"/>
            <person name="King R."/>
        </authorList>
    </citation>
    <scope>NUCLEOTIDE SEQUENCE</scope>
</reference>
<dbReference type="OrthoDB" id="4189at2759"/>
<evidence type="ECO:0000256" key="1">
    <source>
        <dbReference type="ARBA" id="ARBA00022490"/>
    </source>
</evidence>
<gene>
    <name evidence="4" type="ORF">DIATSA_LOCUS9062</name>
</gene>
<evidence type="ECO:0000256" key="3">
    <source>
        <dbReference type="ARBA" id="ARBA00022737"/>
    </source>
</evidence>
<accession>A0A9N9R836</accession>
<dbReference type="EMBL" id="OU893334">
    <property type="protein sequence ID" value="CAG9791450.1"/>
    <property type="molecule type" value="Genomic_DNA"/>
</dbReference>
<dbReference type="InterPro" id="IPR015943">
    <property type="entry name" value="WD40/YVTN_repeat-like_dom_sf"/>
</dbReference>
<dbReference type="GO" id="GO:0010970">
    <property type="term" value="P:transport along microtubule"/>
    <property type="evidence" value="ECO:0007669"/>
    <property type="project" value="TreeGrafter"/>
</dbReference>
<dbReference type="InterPro" id="IPR050687">
    <property type="entry name" value="Dynein_IC"/>
</dbReference>
<keyword evidence="5" id="KW-1185">Reference proteome</keyword>
<proteinExistence type="predicted"/>
<sequence length="108" mass="11962">MAEGISLKRYLSETRHPVYCLSVVGSQNAHNLISVSTDGRMCSWSLDMLSAPQETLDLQHRQSKAVAVTCMGFPYGDVNNFVLGSEDGDVYTGRLLADKKNEQETHQL</sequence>